<feature type="domain" description="D-alanyl-D-alanine carboxypeptidase-like core" evidence="1">
    <location>
        <begin position="72"/>
        <end position="180"/>
    </location>
</feature>
<dbReference type="RefSeq" id="WP_289470118.1">
    <property type="nucleotide sequence ID" value="NZ_JAUCMM010000004.1"/>
</dbReference>
<dbReference type="EMBL" id="JAUCMM010000004">
    <property type="protein sequence ID" value="MDM7888498.1"/>
    <property type="molecule type" value="Genomic_DNA"/>
</dbReference>
<dbReference type="InterPro" id="IPR003709">
    <property type="entry name" value="VanY-like_core_dom"/>
</dbReference>
<dbReference type="CDD" id="cd14814">
    <property type="entry name" value="Peptidase_M15"/>
    <property type="match status" value="1"/>
</dbReference>
<dbReference type="Gene3D" id="3.30.1380.10">
    <property type="match status" value="1"/>
</dbReference>
<keyword evidence="3" id="KW-1185">Reference proteome</keyword>
<accession>A0ABT7TFZ6</accession>
<dbReference type="Pfam" id="PF02557">
    <property type="entry name" value="VanY"/>
    <property type="match status" value="1"/>
</dbReference>
<sequence>MALTIGGGRATAATVSPVVDANLYDLGASMPEGDGARATARAAATSAWGGYSNGQIPASAMTKVPVSVGQPYLRGDAAAAYNDLNRAFQARFGKSLSITEAYRDLARQRALYAAYQAGTGSKAAVPGTSVHGWALACDFGSGVASGGSAEKQWANANGPKFGWQPVGDSFGEAWHFEYDGSYQGSGSGSDRSTDDDMRVIQSAGRGIALIGSGYFYQLPEGEFVSAATKLWGDPFIGNDRQFDLWRAMVLQGTTA</sequence>
<evidence type="ECO:0000313" key="3">
    <source>
        <dbReference type="Proteomes" id="UP001235720"/>
    </source>
</evidence>
<organism evidence="2 3">
    <name type="scientific">Curtobacterium subtropicum</name>
    <dbReference type="NCBI Taxonomy" id="3055138"/>
    <lineage>
        <taxon>Bacteria</taxon>
        <taxon>Bacillati</taxon>
        <taxon>Actinomycetota</taxon>
        <taxon>Actinomycetes</taxon>
        <taxon>Micrococcales</taxon>
        <taxon>Microbacteriaceae</taxon>
        <taxon>Curtobacterium</taxon>
    </lineage>
</organism>
<comment type="caution">
    <text evidence="2">The sequence shown here is derived from an EMBL/GenBank/DDBJ whole genome shotgun (WGS) entry which is preliminary data.</text>
</comment>
<dbReference type="SUPFAM" id="SSF55166">
    <property type="entry name" value="Hedgehog/DD-peptidase"/>
    <property type="match status" value="1"/>
</dbReference>
<reference evidence="2 3" key="1">
    <citation type="submission" date="2023-06" db="EMBL/GenBank/DDBJ databases">
        <authorList>
            <person name="Feng G."/>
            <person name="Li J."/>
            <person name="Zhu H."/>
        </authorList>
    </citation>
    <scope>NUCLEOTIDE SEQUENCE [LARGE SCALE GENOMIC DNA]</scope>
    <source>
        <strain evidence="2 3">RHCJP20</strain>
    </source>
</reference>
<evidence type="ECO:0000259" key="1">
    <source>
        <dbReference type="Pfam" id="PF02557"/>
    </source>
</evidence>
<name>A0ABT7TFZ6_9MICO</name>
<evidence type="ECO:0000313" key="2">
    <source>
        <dbReference type="EMBL" id="MDM7888498.1"/>
    </source>
</evidence>
<dbReference type="Proteomes" id="UP001235720">
    <property type="component" value="Unassembled WGS sequence"/>
</dbReference>
<dbReference type="InterPro" id="IPR009045">
    <property type="entry name" value="Zn_M74/Hedgehog-like"/>
</dbReference>
<protein>
    <submittedName>
        <fullName evidence="2">M15 family metallopeptidase</fullName>
    </submittedName>
</protein>
<gene>
    <name evidence="2" type="ORF">QUG98_08520</name>
</gene>
<proteinExistence type="predicted"/>